<name>A0ABV7Y9Y5_9ACTN</name>
<proteinExistence type="predicted"/>
<dbReference type="RefSeq" id="WP_205120665.1">
    <property type="nucleotide sequence ID" value="NZ_JAFBCM010000001.1"/>
</dbReference>
<organism evidence="5 6">
    <name type="scientific">Tenggerimyces flavus</name>
    <dbReference type="NCBI Taxonomy" id="1708749"/>
    <lineage>
        <taxon>Bacteria</taxon>
        <taxon>Bacillati</taxon>
        <taxon>Actinomycetota</taxon>
        <taxon>Actinomycetes</taxon>
        <taxon>Propionibacteriales</taxon>
        <taxon>Nocardioidaceae</taxon>
        <taxon>Tenggerimyces</taxon>
    </lineage>
</organism>
<comment type="caution">
    <text evidence="5">The sequence shown here is derived from an EMBL/GenBank/DDBJ whole genome shotgun (WGS) entry which is preliminary data.</text>
</comment>
<protein>
    <submittedName>
        <fullName evidence="5">MarR family winged helix-turn-helix transcriptional regulator</fullName>
    </submittedName>
</protein>
<dbReference type="SUPFAM" id="SSF46785">
    <property type="entry name" value="Winged helix' DNA-binding domain"/>
    <property type="match status" value="1"/>
</dbReference>
<dbReference type="PANTHER" id="PTHR33164">
    <property type="entry name" value="TRANSCRIPTIONAL REGULATOR, MARR FAMILY"/>
    <property type="match status" value="1"/>
</dbReference>
<dbReference type="InterPro" id="IPR036390">
    <property type="entry name" value="WH_DNA-bd_sf"/>
</dbReference>
<evidence type="ECO:0000313" key="5">
    <source>
        <dbReference type="EMBL" id="MFC3762121.1"/>
    </source>
</evidence>
<dbReference type="InterPro" id="IPR036388">
    <property type="entry name" value="WH-like_DNA-bd_sf"/>
</dbReference>
<evidence type="ECO:0000256" key="1">
    <source>
        <dbReference type="ARBA" id="ARBA00023015"/>
    </source>
</evidence>
<dbReference type="InterPro" id="IPR000835">
    <property type="entry name" value="HTH_MarR-typ"/>
</dbReference>
<gene>
    <name evidence="5" type="ORF">ACFOUW_14865</name>
</gene>
<dbReference type="SMART" id="SM00347">
    <property type="entry name" value="HTH_MARR"/>
    <property type="match status" value="1"/>
</dbReference>
<evidence type="ECO:0000256" key="2">
    <source>
        <dbReference type="ARBA" id="ARBA00023125"/>
    </source>
</evidence>
<keyword evidence="1" id="KW-0805">Transcription regulation</keyword>
<keyword evidence="6" id="KW-1185">Reference proteome</keyword>
<dbReference type="EMBL" id="JBHRZH010000012">
    <property type="protein sequence ID" value="MFC3762121.1"/>
    <property type="molecule type" value="Genomic_DNA"/>
</dbReference>
<evidence type="ECO:0000259" key="4">
    <source>
        <dbReference type="PROSITE" id="PS50995"/>
    </source>
</evidence>
<evidence type="ECO:0000256" key="3">
    <source>
        <dbReference type="ARBA" id="ARBA00023163"/>
    </source>
</evidence>
<dbReference type="PROSITE" id="PS50995">
    <property type="entry name" value="HTH_MARR_2"/>
    <property type="match status" value="1"/>
</dbReference>
<keyword evidence="2" id="KW-0238">DNA-binding</keyword>
<dbReference type="Proteomes" id="UP001595699">
    <property type="component" value="Unassembled WGS sequence"/>
</dbReference>
<feature type="domain" description="HTH marR-type" evidence="4">
    <location>
        <begin position="5"/>
        <end position="141"/>
    </location>
</feature>
<reference evidence="6" key="1">
    <citation type="journal article" date="2019" name="Int. J. Syst. Evol. Microbiol.">
        <title>The Global Catalogue of Microorganisms (GCM) 10K type strain sequencing project: providing services to taxonomists for standard genome sequencing and annotation.</title>
        <authorList>
            <consortium name="The Broad Institute Genomics Platform"/>
            <consortium name="The Broad Institute Genome Sequencing Center for Infectious Disease"/>
            <person name="Wu L."/>
            <person name="Ma J."/>
        </authorList>
    </citation>
    <scope>NUCLEOTIDE SEQUENCE [LARGE SCALE GENOMIC DNA]</scope>
    <source>
        <strain evidence="6">CGMCC 4.7241</strain>
    </source>
</reference>
<sequence>MTRHEPTAGALLWRLTNKWRAAVDKAVAPLGLTHAQYSLLATLYGQSLAGAKPSQRELADVSGMEPIYVSKLARTLEQNGLVRRSTHPSDPRAVQLEPTPRGVEVAREAVAIVRTLHEQLTASIGGTKSARYGDLVRTLRDLLGDQP</sequence>
<accession>A0ABV7Y9Y5</accession>
<dbReference type="InterPro" id="IPR039422">
    <property type="entry name" value="MarR/SlyA-like"/>
</dbReference>
<keyword evidence="3" id="KW-0804">Transcription</keyword>
<evidence type="ECO:0000313" key="6">
    <source>
        <dbReference type="Proteomes" id="UP001595699"/>
    </source>
</evidence>
<dbReference type="Gene3D" id="1.10.10.10">
    <property type="entry name" value="Winged helix-like DNA-binding domain superfamily/Winged helix DNA-binding domain"/>
    <property type="match status" value="1"/>
</dbReference>
<dbReference type="Pfam" id="PF01047">
    <property type="entry name" value="MarR"/>
    <property type="match status" value="1"/>
</dbReference>
<dbReference type="PANTHER" id="PTHR33164:SF64">
    <property type="entry name" value="TRANSCRIPTIONAL REGULATOR SLYA"/>
    <property type="match status" value="1"/>
</dbReference>